<accession>A0A428K426</accession>
<dbReference type="RefSeq" id="WP_125439807.1">
    <property type="nucleotide sequence ID" value="NZ_RWIU01000006.1"/>
</dbReference>
<organism evidence="1 2">
    <name type="scientific">Hymenobacter perfusus</name>
    <dbReference type="NCBI Taxonomy" id="1236770"/>
    <lineage>
        <taxon>Bacteria</taxon>
        <taxon>Pseudomonadati</taxon>
        <taxon>Bacteroidota</taxon>
        <taxon>Cytophagia</taxon>
        <taxon>Cytophagales</taxon>
        <taxon>Hymenobacteraceae</taxon>
        <taxon>Hymenobacter</taxon>
    </lineage>
</organism>
<comment type="caution">
    <text evidence="1">The sequence shown here is derived from an EMBL/GenBank/DDBJ whole genome shotgun (WGS) entry which is preliminary data.</text>
</comment>
<dbReference type="Proteomes" id="UP000270291">
    <property type="component" value="Unassembled WGS sequence"/>
</dbReference>
<name>A0A428K426_9BACT</name>
<keyword evidence="2" id="KW-1185">Reference proteome</keyword>
<proteinExistence type="predicted"/>
<evidence type="ECO:0000313" key="2">
    <source>
        <dbReference type="Proteomes" id="UP000270291"/>
    </source>
</evidence>
<reference evidence="1 2" key="1">
    <citation type="submission" date="2018-12" db="EMBL/GenBank/DDBJ databases">
        <authorList>
            <person name="Feng G."/>
            <person name="Zhu H."/>
        </authorList>
    </citation>
    <scope>NUCLEOTIDE SEQUENCE [LARGE SCALE GENOMIC DNA]</scope>
    <source>
        <strain evidence="1 2">LMG 26000</strain>
    </source>
</reference>
<evidence type="ECO:0000313" key="1">
    <source>
        <dbReference type="EMBL" id="RSK41185.1"/>
    </source>
</evidence>
<gene>
    <name evidence="1" type="ORF">EI293_17320</name>
</gene>
<dbReference type="AlphaFoldDB" id="A0A428K426"/>
<dbReference type="OrthoDB" id="882313at2"/>
<sequence>MRAIKHRRGTYYRIYKKVRGGKRHLRRLQDESNWAAPLAVDTLLGWQYYYEKLGLHPWHWHHRQPPKRVRQLAAQHLLTTFFAWQPALTALSEPVYAAVWLVGPEFAHSSEVTVGIRQSIERHQNILGEPDPAGPPLPAEYQELPGADKLTWQTHPREVGYDADDFPAGWPASLLHHPHYEHTYSDGRLFLIVQTGWVWVGQLAGATPR</sequence>
<protein>
    <submittedName>
        <fullName evidence="1">Uncharacterized protein</fullName>
    </submittedName>
</protein>
<dbReference type="EMBL" id="RWIU01000006">
    <property type="protein sequence ID" value="RSK41185.1"/>
    <property type="molecule type" value="Genomic_DNA"/>
</dbReference>